<gene>
    <name evidence="2" type="ORF">MetMK1DRAFT_00000530</name>
</gene>
<proteinExistence type="predicted"/>
<sequence>MRRALVIMPPLIFSSEAVVALSFLKALKEFGIADISCVYEKEPDTRYLTAMPKNLTDVLSDTKTLNLKLIKGPLISPPLNYFSLKSTALLKRFDYILNLYFREYPIGMNINYVLYPHPLLYKTNKVREKYTGLKSLYFSLGYSIVRKLAISGRLICSSEYIRRVLRETQNTECEVLYPPIIPKEDLKVREKMDLVVGIGKYLPLKRWEEFIEIAKRVKSVNSRIEFKIIGGLRSADSSMDYFRRLKELATGSVELLTDVSEKEKWEILSEAKVVLHSQRIDNFGLGIAEAMYAGAVPVLYRSTGPWQDNVKEGKYGLAYSSVEEAAEHILRLAGDERYFKFLSSLSKERAELFSFSKFRQKIFRILEEGHMEK</sequence>
<dbReference type="GO" id="GO:0006487">
    <property type="term" value="P:protein N-linked glycosylation"/>
    <property type="evidence" value="ECO:0007669"/>
    <property type="project" value="TreeGrafter"/>
</dbReference>
<protein>
    <submittedName>
        <fullName evidence="2">Glycosyltransferase</fullName>
    </submittedName>
</protein>
<keyword evidence="2" id="KW-0808">Transferase</keyword>
<dbReference type="Pfam" id="PF00534">
    <property type="entry name" value="Glycos_transf_1"/>
    <property type="match status" value="1"/>
</dbReference>
<dbReference type="CDD" id="cd03801">
    <property type="entry name" value="GT4_PimA-like"/>
    <property type="match status" value="1"/>
</dbReference>
<dbReference type="Gene3D" id="3.40.50.2000">
    <property type="entry name" value="Glycogen Phosphorylase B"/>
    <property type="match status" value="1"/>
</dbReference>
<accession>H2C0I2</accession>
<dbReference type="HOGENOM" id="CLU_017896_3_0_2"/>
<evidence type="ECO:0000313" key="3">
    <source>
        <dbReference type="Proteomes" id="UP000003980"/>
    </source>
</evidence>
<dbReference type="GO" id="GO:0004377">
    <property type="term" value="F:GDP-Man:Man(3)GlcNAc(2)-PP-Dol alpha-1,2-mannosyltransferase activity"/>
    <property type="evidence" value="ECO:0007669"/>
    <property type="project" value="InterPro"/>
</dbReference>
<organism evidence="2 3">
    <name type="scientific">Metallosphaera yellowstonensis MK1</name>
    <dbReference type="NCBI Taxonomy" id="671065"/>
    <lineage>
        <taxon>Archaea</taxon>
        <taxon>Thermoproteota</taxon>
        <taxon>Thermoprotei</taxon>
        <taxon>Sulfolobales</taxon>
        <taxon>Sulfolobaceae</taxon>
        <taxon>Metallosphaera</taxon>
    </lineage>
</organism>
<dbReference type="STRING" id="671065.MetMK1DRAFT_00000530"/>
<dbReference type="InterPro" id="IPR001296">
    <property type="entry name" value="Glyco_trans_1"/>
</dbReference>
<dbReference type="PANTHER" id="PTHR45919">
    <property type="entry name" value="GDP-MAN:MAN(3)GLCNAC(2)-PP-DOL ALPHA-1,2-MANNOSYLTRANSFERASE"/>
    <property type="match status" value="1"/>
</dbReference>
<dbReference type="AlphaFoldDB" id="H2C0I2"/>
<dbReference type="InterPro" id="IPR038013">
    <property type="entry name" value="ALG11"/>
</dbReference>
<name>H2C0I2_9CREN</name>
<dbReference type="Proteomes" id="UP000003980">
    <property type="component" value="Unassembled WGS sequence"/>
</dbReference>
<keyword evidence="3" id="KW-1185">Reference proteome</keyword>
<dbReference type="GO" id="GO:0016020">
    <property type="term" value="C:membrane"/>
    <property type="evidence" value="ECO:0007669"/>
    <property type="project" value="TreeGrafter"/>
</dbReference>
<evidence type="ECO:0000259" key="1">
    <source>
        <dbReference type="Pfam" id="PF00534"/>
    </source>
</evidence>
<dbReference type="SUPFAM" id="SSF53756">
    <property type="entry name" value="UDP-Glycosyltransferase/glycogen phosphorylase"/>
    <property type="match status" value="1"/>
</dbReference>
<reference evidence="2 3" key="1">
    <citation type="submission" date="2012-01" db="EMBL/GenBank/DDBJ databases">
        <title>Improved High-Quality Draft sequence of Metallosphaera yellowstonensis MK1.</title>
        <authorList>
            <consortium name="US DOE Joint Genome Institute"/>
            <person name="Lucas S."/>
            <person name="Han J."/>
            <person name="Cheng J.-F."/>
            <person name="Goodwin L."/>
            <person name="Pitluck S."/>
            <person name="Peters L."/>
            <person name="Teshima H."/>
            <person name="Detter J.C."/>
            <person name="Han C."/>
            <person name="Tapia R."/>
            <person name="Land M."/>
            <person name="Hauser L."/>
            <person name="Kyrpides N."/>
            <person name="Kozubal M."/>
            <person name="Macur R.E."/>
            <person name="Jay Z."/>
            <person name="Inskeep W."/>
            <person name="Woyke T."/>
        </authorList>
    </citation>
    <scope>NUCLEOTIDE SEQUENCE [LARGE SCALE GENOMIC DNA]</scope>
    <source>
        <strain evidence="2 3">MK1</strain>
    </source>
</reference>
<dbReference type="PANTHER" id="PTHR45919:SF1">
    <property type="entry name" value="GDP-MAN:MAN(3)GLCNAC(2)-PP-DOL ALPHA-1,2-MANNOSYLTRANSFERASE"/>
    <property type="match status" value="1"/>
</dbReference>
<dbReference type="eggNOG" id="arCOG01403">
    <property type="taxonomic scope" value="Archaea"/>
</dbReference>
<evidence type="ECO:0000313" key="2">
    <source>
        <dbReference type="EMBL" id="EHP71244.1"/>
    </source>
</evidence>
<dbReference type="EMBL" id="JH597755">
    <property type="protein sequence ID" value="EHP71244.1"/>
    <property type="molecule type" value="Genomic_DNA"/>
</dbReference>
<feature type="domain" description="Glycosyl transferase family 1" evidence="1">
    <location>
        <begin position="185"/>
        <end position="336"/>
    </location>
</feature>